<name>A0A6M3JBQ7_9ZZZZ</name>
<evidence type="ECO:0000313" key="2">
    <source>
        <dbReference type="EMBL" id="QJA83278.1"/>
    </source>
</evidence>
<dbReference type="EMBL" id="MT141568">
    <property type="protein sequence ID" value="QJA67263.1"/>
    <property type="molecule type" value="Genomic_DNA"/>
</dbReference>
<reference evidence="1" key="1">
    <citation type="submission" date="2020-03" db="EMBL/GenBank/DDBJ databases">
        <title>The deep terrestrial virosphere.</title>
        <authorList>
            <person name="Holmfeldt K."/>
            <person name="Nilsson E."/>
            <person name="Simone D."/>
            <person name="Lopez-Fernandez M."/>
            <person name="Wu X."/>
            <person name="de Brujin I."/>
            <person name="Lundin D."/>
            <person name="Andersson A."/>
            <person name="Bertilsson S."/>
            <person name="Dopson M."/>
        </authorList>
    </citation>
    <scope>NUCLEOTIDE SEQUENCE</scope>
    <source>
        <strain evidence="2">MM415A00301</strain>
        <strain evidence="1">MM415B00258</strain>
    </source>
</reference>
<organism evidence="1">
    <name type="scientific">viral metagenome</name>
    <dbReference type="NCBI Taxonomy" id="1070528"/>
    <lineage>
        <taxon>unclassified sequences</taxon>
        <taxon>metagenomes</taxon>
        <taxon>organismal metagenomes</taxon>
    </lineage>
</organism>
<accession>A0A6M3JBQ7</accession>
<gene>
    <name evidence="2" type="ORF">MM415A00301_0012</name>
    <name evidence="1" type="ORF">MM415B00258_0012</name>
</gene>
<proteinExistence type="predicted"/>
<sequence>MSLPYVVSEAVWSAKAVTATIELKSDFERCAVTIIEIATTGFSGTLDIQGKLHEQASFANVPYIRQDQAAAQTPSVTQISWTTDTSTYRYVVLGYWRKLQLVMTRTAGSITCGVAGSSDAKLFPAIISKVGHTVTGIQSGSKAVTTAGTAETLVASTTPAKYVQIQAKPANTGRVAIGGSAVDETAATIKGIILYPGESTPWIPCDDLVDIYVDVAVSTQGVTFNYLT</sequence>
<protein>
    <submittedName>
        <fullName evidence="1">Uncharacterized protein</fullName>
    </submittedName>
</protein>
<dbReference type="AlphaFoldDB" id="A0A6M3JBQ7"/>
<evidence type="ECO:0000313" key="1">
    <source>
        <dbReference type="EMBL" id="QJA67263.1"/>
    </source>
</evidence>
<dbReference type="EMBL" id="MT142507">
    <property type="protein sequence ID" value="QJA83278.1"/>
    <property type="molecule type" value="Genomic_DNA"/>
</dbReference>